<keyword evidence="5" id="KW-1015">Disulfide bond</keyword>
<evidence type="ECO:0000259" key="7">
    <source>
        <dbReference type="SMART" id="SM00199"/>
    </source>
</evidence>
<dbReference type="Ensembl" id="ENSPCET00000017366.1">
    <property type="protein sequence ID" value="ENSPCEP00000016775.1"/>
    <property type="gene ID" value="ENSPCEG00000013154.1"/>
</dbReference>
<dbReference type="Pfam" id="PF00048">
    <property type="entry name" value="IL8"/>
    <property type="match status" value="1"/>
</dbReference>
<dbReference type="GO" id="GO:0030335">
    <property type="term" value="P:positive regulation of cell migration"/>
    <property type="evidence" value="ECO:0007669"/>
    <property type="project" value="TreeGrafter"/>
</dbReference>
<feature type="domain" description="Chemokine interleukin-8-like" evidence="7">
    <location>
        <begin position="30"/>
        <end position="88"/>
    </location>
</feature>
<reference evidence="8" key="2">
    <citation type="submission" date="2025-09" db="UniProtKB">
        <authorList>
            <consortium name="Ensembl"/>
        </authorList>
    </citation>
    <scope>IDENTIFICATION</scope>
</reference>
<dbReference type="GO" id="GO:0070098">
    <property type="term" value="P:chemokine-mediated signaling pathway"/>
    <property type="evidence" value="ECO:0007669"/>
    <property type="project" value="TreeGrafter"/>
</dbReference>
<dbReference type="InterPro" id="IPR036048">
    <property type="entry name" value="Interleukin_8-like_sf"/>
</dbReference>
<dbReference type="PANTHER" id="PTHR12015:SF103">
    <property type="entry name" value="C-C MOTIF CHEMOKINE 4-RELATED"/>
    <property type="match status" value="1"/>
</dbReference>
<dbReference type="GO" id="GO:0048245">
    <property type="term" value="P:eosinophil chemotaxis"/>
    <property type="evidence" value="ECO:0007669"/>
    <property type="project" value="TreeGrafter"/>
</dbReference>
<dbReference type="GO" id="GO:0061844">
    <property type="term" value="P:antimicrobial humoral immune response mediated by antimicrobial peptide"/>
    <property type="evidence" value="ECO:0007669"/>
    <property type="project" value="TreeGrafter"/>
</dbReference>
<reference evidence="8" key="1">
    <citation type="submission" date="2025-08" db="UniProtKB">
        <authorList>
            <consortium name="Ensembl"/>
        </authorList>
    </citation>
    <scope>IDENTIFICATION</scope>
</reference>
<evidence type="ECO:0000256" key="3">
    <source>
        <dbReference type="ARBA" id="ARBA00022514"/>
    </source>
</evidence>
<evidence type="ECO:0000313" key="8">
    <source>
        <dbReference type="Ensembl" id="ENSPCEP00000016775.1"/>
    </source>
</evidence>
<evidence type="ECO:0000256" key="6">
    <source>
        <dbReference type="RuleBase" id="RU361150"/>
    </source>
</evidence>
<dbReference type="AlphaFoldDB" id="A0A8C8SBT3"/>
<comment type="subcellular location">
    <subcellularLocation>
        <location evidence="6">Secreted</location>
    </subcellularLocation>
</comment>
<dbReference type="InterPro" id="IPR000827">
    <property type="entry name" value="Chemokine_CC_CS"/>
</dbReference>
<dbReference type="FunFam" id="2.40.50.40:FF:000002">
    <property type="entry name" value="C-C motif chemokine"/>
    <property type="match status" value="1"/>
</dbReference>
<feature type="chain" id="PRO_5034444261" description="C-C motif chemokine" evidence="6">
    <location>
        <begin position="19"/>
        <end position="126"/>
    </location>
</feature>
<dbReference type="GO" id="GO:0006954">
    <property type="term" value="P:inflammatory response"/>
    <property type="evidence" value="ECO:0007669"/>
    <property type="project" value="TreeGrafter"/>
</dbReference>
<dbReference type="InterPro" id="IPR039809">
    <property type="entry name" value="Chemokine_b/g/d"/>
</dbReference>
<dbReference type="PROSITE" id="PS00472">
    <property type="entry name" value="SMALL_CYTOKINES_CC"/>
    <property type="match status" value="1"/>
</dbReference>
<dbReference type="InterPro" id="IPR001811">
    <property type="entry name" value="Chemokine_IL8-like_dom"/>
</dbReference>
<evidence type="ECO:0000256" key="5">
    <source>
        <dbReference type="ARBA" id="ARBA00023157"/>
    </source>
</evidence>
<dbReference type="GO" id="GO:0048020">
    <property type="term" value="F:CCR chemokine receptor binding"/>
    <property type="evidence" value="ECO:0007669"/>
    <property type="project" value="TreeGrafter"/>
</dbReference>
<dbReference type="CDD" id="cd00272">
    <property type="entry name" value="Chemokine_CC"/>
    <property type="match status" value="1"/>
</dbReference>
<proteinExistence type="inferred from homology"/>
<accession>A0A8C8SBT3</accession>
<comment type="similarity">
    <text evidence="1 6">Belongs to the intercrine beta (chemokine CC) family.</text>
</comment>
<evidence type="ECO:0000256" key="2">
    <source>
        <dbReference type="ARBA" id="ARBA00022500"/>
    </source>
</evidence>
<keyword evidence="3 6" id="KW-0202">Cytokine</keyword>
<dbReference type="PANTHER" id="PTHR12015">
    <property type="entry name" value="SMALL INDUCIBLE CYTOKINE A"/>
    <property type="match status" value="1"/>
</dbReference>
<dbReference type="Gene3D" id="2.40.50.40">
    <property type="match status" value="1"/>
</dbReference>
<dbReference type="Proteomes" id="UP000694393">
    <property type="component" value="Unplaced"/>
</dbReference>
<keyword evidence="9" id="KW-1185">Reference proteome</keyword>
<dbReference type="SMART" id="SM00199">
    <property type="entry name" value="SCY"/>
    <property type="match status" value="1"/>
</dbReference>
<organism evidence="8 9">
    <name type="scientific">Pelusios castaneus</name>
    <name type="common">West African mud turtle</name>
    <dbReference type="NCBI Taxonomy" id="367368"/>
    <lineage>
        <taxon>Eukaryota</taxon>
        <taxon>Metazoa</taxon>
        <taxon>Chordata</taxon>
        <taxon>Craniata</taxon>
        <taxon>Vertebrata</taxon>
        <taxon>Euteleostomi</taxon>
        <taxon>Archelosauria</taxon>
        <taxon>Testudinata</taxon>
        <taxon>Testudines</taxon>
        <taxon>Pleurodira</taxon>
        <taxon>Pelomedusidae</taxon>
        <taxon>Pelusios</taxon>
    </lineage>
</organism>
<feature type="signal peptide" evidence="6">
    <location>
        <begin position="1"/>
        <end position="18"/>
    </location>
</feature>
<protein>
    <recommendedName>
        <fullName evidence="6">C-C motif chemokine</fullName>
    </recommendedName>
</protein>
<sequence length="126" mass="13983">MKVSVAALAVLLIKIVTAFSSSLPDGVNTPTSCCFSYVTKQIPRNLVVKYRHTSSKCSLPAVIFTTRKGREICSDPNAEWVQAGPKVSATYLWLYQLPVKITQPQTLQLEVKGIWLKNQVVFIKQG</sequence>
<dbReference type="GO" id="GO:0005615">
    <property type="term" value="C:extracellular space"/>
    <property type="evidence" value="ECO:0007669"/>
    <property type="project" value="UniProtKB-KW"/>
</dbReference>
<keyword evidence="4 6" id="KW-0732">Signal</keyword>
<keyword evidence="6" id="KW-0964">Secreted</keyword>
<dbReference type="SUPFAM" id="SSF54117">
    <property type="entry name" value="Interleukin 8-like chemokines"/>
    <property type="match status" value="1"/>
</dbReference>
<dbReference type="GO" id="GO:0008009">
    <property type="term" value="F:chemokine activity"/>
    <property type="evidence" value="ECO:0007669"/>
    <property type="project" value="InterPro"/>
</dbReference>
<keyword evidence="2 6" id="KW-0145">Chemotaxis</keyword>
<name>A0A8C8SBT3_9SAUR</name>
<evidence type="ECO:0000313" key="9">
    <source>
        <dbReference type="Proteomes" id="UP000694393"/>
    </source>
</evidence>
<evidence type="ECO:0000256" key="4">
    <source>
        <dbReference type="ARBA" id="ARBA00022729"/>
    </source>
</evidence>
<evidence type="ECO:0000256" key="1">
    <source>
        <dbReference type="ARBA" id="ARBA00010868"/>
    </source>
</evidence>